<reference evidence="2" key="1">
    <citation type="submission" date="2018-02" db="EMBL/GenBank/DDBJ databases">
        <authorList>
            <person name="Clavel T."/>
            <person name="Strowig T."/>
        </authorList>
    </citation>
    <scope>NUCLEOTIDE SEQUENCE [LARGE SCALE GENOMIC DNA]</scope>
    <source>
        <strain evidence="2">DSM 100764</strain>
    </source>
</reference>
<evidence type="ECO:0000313" key="1">
    <source>
        <dbReference type="EMBL" id="PWB07368.1"/>
    </source>
</evidence>
<dbReference type="EMBL" id="PUBV01000013">
    <property type="protein sequence ID" value="PWB07368.1"/>
    <property type="molecule type" value="Genomic_DNA"/>
</dbReference>
<dbReference type="Pfam" id="PF13585">
    <property type="entry name" value="CHU_C"/>
    <property type="match status" value="1"/>
</dbReference>
<protein>
    <recommendedName>
        <fullName evidence="3">Gliding motility-associated C-terminal domain-containing protein</fullName>
    </recommendedName>
</protein>
<dbReference type="NCBIfam" id="TIGR04131">
    <property type="entry name" value="Bac_Flav_CTERM"/>
    <property type="match status" value="1"/>
</dbReference>
<name>A0A2V1IS91_9BACT</name>
<dbReference type="AlphaFoldDB" id="A0A2V1IS91"/>
<dbReference type="RefSeq" id="WP_107036101.1">
    <property type="nucleotide sequence ID" value="NZ_PUBV01000013.1"/>
</dbReference>
<comment type="caution">
    <text evidence="1">The sequence shown here is derived from an EMBL/GenBank/DDBJ whole genome shotgun (WGS) entry which is preliminary data.</text>
</comment>
<keyword evidence="2" id="KW-1185">Reference proteome</keyword>
<dbReference type="CDD" id="cd00146">
    <property type="entry name" value="PKD"/>
    <property type="match status" value="1"/>
</dbReference>
<organism evidence="1 2">
    <name type="scientific">Paramuribaculum intestinale</name>
    <dbReference type="NCBI Taxonomy" id="2094151"/>
    <lineage>
        <taxon>Bacteria</taxon>
        <taxon>Pseudomonadati</taxon>
        <taxon>Bacteroidota</taxon>
        <taxon>Bacteroidia</taxon>
        <taxon>Bacteroidales</taxon>
        <taxon>Muribaculaceae</taxon>
        <taxon>Paramuribaculum</taxon>
    </lineage>
</organism>
<proteinExistence type="predicted"/>
<dbReference type="SUPFAM" id="SSF49299">
    <property type="entry name" value="PKD domain"/>
    <property type="match status" value="1"/>
</dbReference>
<sequence>MRLTIVYISIIIITSLKAAADVRLSATVPPVEIEVQPSSGLNHAWVTDGSDGLSATATSPEGAVWYMFGVDGASEATRIGQGASISLRSGSHGYIAEEGDSRTFFWVTDWNDTPMTRGELHTTLSDCATLELAYTGAAPRMTYHGINGRPFEIDRRITLSYLNLEADEEGNFAKRETVESFPYLHEVIAIDAPLCATTLTLRGDRFLTQWQRSVEAVESGFTPTAVAASATMKLNTRDVANEQTTDDGATAGSAPLEATFTASTTEAATFTEWQIATDDEFTDIIVSETDPDFTYTFREAGNFFARFTAANADGSCLYVSDTYNVSIGESRLSCPNAFSPGDSEGVNDEWKVSYRSLVEFECHIFNRWGVRLATLTDPSQGWDGRYKGRLVDPGAYYYVVKARGADGKSYNLGGDINIIRRKR</sequence>
<dbReference type="InterPro" id="IPR026341">
    <property type="entry name" value="T9SS_type_B"/>
</dbReference>
<dbReference type="InterPro" id="IPR035986">
    <property type="entry name" value="PKD_dom_sf"/>
</dbReference>
<evidence type="ECO:0000313" key="2">
    <source>
        <dbReference type="Proteomes" id="UP000244925"/>
    </source>
</evidence>
<accession>A0A2V1IS91</accession>
<gene>
    <name evidence="1" type="ORF">C5O25_07405</name>
</gene>
<evidence type="ECO:0008006" key="3">
    <source>
        <dbReference type="Google" id="ProtNLM"/>
    </source>
</evidence>
<dbReference type="Proteomes" id="UP000244925">
    <property type="component" value="Unassembled WGS sequence"/>
</dbReference>